<protein>
    <recommendedName>
        <fullName evidence="2">Serine protease</fullName>
    </recommendedName>
</protein>
<dbReference type="EMBL" id="UINC01090338">
    <property type="protein sequence ID" value="SVC42193.1"/>
    <property type="molecule type" value="Genomic_DNA"/>
</dbReference>
<dbReference type="InterPro" id="IPR009003">
    <property type="entry name" value="Peptidase_S1_PA"/>
</dbReference>
<evidence type="ECO:0008006" key="2">
    <source>
        <dbReference type="Google" id="ProtNLM"/>
    </source>
</evidence>
<dbReference type="PRINTS" id="PR00834">
    <property type="entry name" value="PROTEASES2C"/>
</dbReference>
<evidence type="ECO:0000313" key="1">
    <source>
        <dbReference type="EMBL" id="SVC42193.1"/>
    </source>
</evidence>
<dbReference type="Pfam" id="PF13365">
    <property type="entry name" value="Trypsin_2"/>
    <property type="match status" value="1"/>
</dbReference>
<dbReference type="InterPro" id="IPR001940">
    <property type="entry name" value="Peptidase_S1C"/>
</dbReference>
<dbReference type="Gene3D" id="2.40.10.10">
    <property type="entry name" value="Trypsin-like serine proteases"/>
    <property type="match status" value="1"/>
</dbReference>
<feature type="non-terminal residue" evidence="1">
    <location>
        <position position="46"/>
    </location>
</feature>
<feature type="non-terminal residue" evidence="1">
    <location>
        <position position="1"/>
    </location>
</feature>
<reference evidence="1" key="1">
    <citation type="submission" date="2018-05" db="EMBL/GenBank/DDBJ databases">
        <authorList>
            <person name="Lanie J.A."/>
            <person name="Ng W.-L."/>
            <person name="Kazmierczak K.M."/>
            <person name="Andrzejewski T.M."/>
            <person name="Davidsen T.M."/>
            <person name="Wayne K.J."/>
            <person name="Tettelin H."/>
            <person name="Glass J.I."/>
            <person name="Rusch D."/>
            <person name="Podicherti R."/>
            <person name="Tsui H.-C.T."/>
            <person name="Winkler M.E."/>
        </authorList>
    </citation>
    <scope>NUCLEOTIDE SEQUENCE</scope>
</reference>
<dbReference type="GO" id="GO:0006508">
    <property type="term" value="P:proteolysis"/>
    <property type="evidence" value="ECO:0007669"/>
    <property type="project" value="InterPro"/>
</dbReference>
<sequence>VISPDGYVLTNYHVIENAHEIIVTLPGGEEYKSEIIGKDRFTDLAL</sequence>
<proteinExistence type="predicted"/>
<dbReference type="GO" id="GO:0004252">
    <property type="term" value="F:serine-type endopeptidase activity"/>
    <property type="evidence" value="ECO:0007669"/>
    <property type="project" value="InterPro"/>
</dbReference>
<dbReference type="InterPro" id="IPR043504">
    <property type="entry name" value="Peptidase_S1_PA_chymotrypsin"/>
</dbReference>
<accession>A0A382M034</accession>
<gene>
    <name evidence="1" type="ORF">METZ01_LOCUS295047</name>
</gene>
<dbReference type="SUPFAM" id="SSF50494">
    <property type="entry name" value="Trypsin-like serine proteases"/>
    <property type="match status" value="1"/>
</dbReference>
<dbReference type="AlphaFoldDB" id="A0A382M034"/>
<organism evidence="1">
    <name type="scientific">marine metagenome</name>
    <dbReference type="NCBI Taxonomy" id="408172"/>
    <lineage>
        <taxon>unclassified sequences</taxon>
        <taxon>metagenomes</taxon>
        <taxon>ecological metagenomes</taxon>
    </lineage>
</organism>
<name>A0A382M034_9ZZZZ</name>